<dbReference type="InterPro" id="IPR004358">
    <property type="entry name" value="Sig_transdc_His_kin-like_C"/>
</dbReference>
<evidence type="ECO:0000256" key="22">
    <source>
        <dbReference type="ARBA" id="ARBA00041776"/>
    </source>
</evidence>
<evidence type="ECO:0000259" key="26">
    <source>
        <dbReference type="PROSITE" id="PS50885"/>
    </source>
</evidence>
<evidence type="ECO:0000313" key="27">
    <source>
        <dbReference type="EMBL" id="GAA3687940.1"/>
    </source>
</evidence>
<keyword evidence="7" id="KW-0597">Phosphoprotein</keyword>
<dbReference type="PANTHER" id="PTHR44936:SF9">
    <property type="entry name" value="SENSOR PROTEIN CREC"/>
    <property type="match status" value="1"/>
</dbReference>
<dbReference type="Pfam" id="PF00512">
    <property type="entry name" value="HisKA"/>
    <property type="match status" value="1"/>
</dbReference>
<dbReference type="Gene3D" id="3.30.565.10">
    <property type="entry name" value="Histidine kinase-like ATPase, C-terminal domain"/>
    <property type="match status" value="1"/>
</dbReference>
<dbReference type="EMBL" id="BAABBE010000065">
    <property type="protein sequence ID" value="GAA3687940.1"/>
    <property type="molecule type" value="Genomic_DNA"/>
</dbReference>
<comment type="caution">
    <text evidence="27">The sequence shown here is derived from an EMBL/GenBank/DDBJ whole genome shotgun (WGS) entry which is preliminary data.</text>
</comment>
<evidence type="ECO:0000256" key="9">
    <source>
        <dbReference type="ARBA" id="ARBA00022692"/>
    </source>
</evidence>
<keyword evidence="10" id="KW-0547">Nucleotide-binding</keyword>
<evidence type="ECO:0000259" key="25">
    <source>
        <dbReference type="PROSITE" id="PS50109"/>
    </source>
</evidence>
<evidence type="ECO:0000256" key="8">
    <source>
        <dbReference type="ARBA" id="ARBA00022679"/>
    </source>
</evidence>
<comment type="cofactor">
    <cofactor evidence="2">
        <name>Mn(2+)</name>
        <dbReference type="ChEBI" id="CHEBI:29035"/>
    </cofactor>
</comment>
<dbReference type="GO" id="GO:0016301">
    <property type="term" value="F:kinase activity"/>
    <property type="evidence" value="ECO:0007669"/>
    <property type="project" value="UniProtKB-KW"/>
</dbReference>
<feature type="chain" id="PRO_5045751192" description="Signal transduction histidine-protein kinase/phosphatase MprB" evidence="24">
    <location>
        <begin position="19"/>
        <end position="422"/>
    </location>
</feature>
<evidence type="ECO:0000256" key="20">
    <source>
        <dbReference type="ARBA" id="ARBA00023211"/>
    </source>
</evidence>
<comment type="subcellular location">
    <subcellularLocation>
        <location evidence="4">Cell membrane</location>
        <topology evidence="4">Multi-pass membrane protein</topology>
    </subcellularLocation>
</comment>
<sequence>MRRFVTLALLRACSGASALVVLLAVAVSMSYEHDLAHAQDGHDSAMVAEVLAATENLDAVRSTISRTEAGKSGRLKVVLANGETLGLTSGAPAVVRPVLAADGRPASVSVVPSAVPFPLGTFVLALITALIGVVSTLALGVRSLRPVTRALVVLAETAKEGHGRVRAHGPVEIEDLAEAVNAAIDRTDELLAKERAMIADVSHRLRTPLTALRLDAELIGEGAASQRVRFSVAALEQSVNQIINSLQAGTVPATTPHSDLVVAVAERMTFWSAYATTQRRPFDLLLPEGPAPVPLPREQVDAVVDTLLANVFQHTPPSAPVTVEVARHAGWVTLVVEDGGPGFAEPRGALRRGSSGGGSTGLGLDIARSAAESTGGRIIIDKGPLGGARVRLKVAEAGRDQCPEDPRAWRLWSRSHGRSPSL</sequence>
<dbReference type="Proteomes" id="UP001500711">
    <property type="component" value="Unassembled WGS sequence"/>
</dbReference>
<keyword evidence="6" id="KW-1003">Cell membrane</keyword>
<dbReference type="PROSITE" id="PS50885">
    <property type="entry name" value="HAMP"/>
    <property type="match status" value="1"/>
</dbReference>
<keyword evidence="15" id="KW-0904">Protein phosphatase</keyword>
<evidence type="ECO:0000256" key="24">
    <source>
        <dbReference type="SAM" id="SignalP"/>
    </source>
</evidence>
<proteinExistence type="predicted"/>
<keyword evidence="28" id="KW-1185">Reference proteome</keyword>
<evidence type="ECO:0000256" key="13">
    <source>
        <dbReference type="ARBA" id="ARBA00022840"/>
    </source>
</evidence>
<evidence type="ECO:0000256" key="23">
    <source>
        <dbReference type="SAM" id="Phobius"/>
    </source>
</evidence>
<dbReference type="CDD" id="cd00082">
    <property type="entry name" value="HisKA"/>
    <property type="match status" value="1"/>
</dbReference>
<keyword evidence="19" id="KW-0843">Virulence</keyword>
<dbReference type="SMART" id="SM00388">
    <property type="entry name" value="HisKA"/>
    <property type="match status" value="1"/>
</dbReference>
<feature type="transmembrane region" description="Helical" evidence="23">
    <location>
        <begin position="119"/>
        <end position="141"/>
    </location>
</feature>
<evidence type="ECO:0000256" key="5">
    <source>
        <dbReference type="ARBA" id="ARBA00012438"/>
    </source>
</evidence>
<keyword evidence="24" id="KW-0732">Signal</keyword>
<evidence type="ECO:0000256" key="4">
    <source>
        <dbReference type="ARBA" id="ARBA00004651"/>
    </source>
</evidence>
<comment type="cofactor">
    <cofactor evidence="3">
        <name>Mg(2+)</name>
        <dbReference type="ChEBI" id="CHEBI:18420"/>
    </cofactor>
</comment>
<keyword evidence="12" id="KW-0378">Hydrolase</keyword>
<keyword evidence="20" id="KW-0464">Manganese</keyword>
<keyword evidence="13" id="KW-0067">ATP-binding</keyword>
<evidence type="ECO:0000256" key="7">
    <source>
        <dbReference type="ARBA" id="ARBA00022553"/>
    </source>
</evidence>
<keyword evidence="14" id="KW-0460">Magnesium</keyword>
<evidence type="ECO:0000256" key="6">
    <source>
        <dbReference type="ARBA" id="ARBA00022475"/>
    </source>
</evidence>
<evidence type="ECO:0000256" key="2">
    <source>
        <dbReference type="ARBA" id="ARBA00001936"/>
    </source>
</evidence>
<evidence type="ECO:0000256" key="15">
    <source>
        <dbReference type="ARBA" id="ARBA00022912"/>
    </source>
</evidence>
<dbReference type="InterPro" id="IPR003594">
    <property type="entry name" value="HATPase_dom"/>
</dbReference>
<dbReference type="EC" id="2.7.13.3" evidence="5"/>
<dbReference type="PRINTS" id="PR00344">
    <property type="entry name" value="BCTRLSENSOR"/>
</dbReference>
<dbReference type="InterPro" id="IPR036097">
    <property type="entry name" value="HisK_dim/P_sf"/>
</dbReference>
<evidence type="ECO:0000256" key="21">
    <source>
        <dbReference type="ARBA" id="ARBA00040454"/>
    </source>
</evidence>
<feature type="domain" description="Histidine kinase" evidence="25">
    <location>
        <begin position="200"/>
        <end position="398"/>
    </location>
</feature>
<dbReference type="PROSITE" id="PS50109">
    <property type="entry name" value="HIS_KIN"/>
    <property type="match status" value="1"/>
</dbReference>
<gene>
    <name evidence="27" type="ORF">GCM10022267_88340</name>
</gene>
<dbReference type="SMART" id="SM00387">
    <property type="entry name" value="HATPase_c"/>
    <property type="match status" value="1"/>
</dbReference>
<dbReference type="InterPro" id="IPR003661">
    <property type="entry name" value="HisK_dim/P_dom"/>
</dbReference>
<evidence type="ECO:0000256" key="16">
    <source>
        <dbReference type="ARBA" id="ARBA00022989"/>
    </source>
</evidence>
<keyword evidence="9 23" id="KW-0812">Transmembrane</keyword>
<evidence type="ECO:0000256" key="17">
    <source>
        <dbReference type="ARBA" id="ARBA00023012"/>
    </source>
</evidence>
<dbReference type="PANTHER" id="PTHR44936">
    <property type="entry name" value="SENSOR PROTEIN CREC"/>
    <property type="match status" value="1"/>
</dbReference>
<dbReference type="Gene3D" id="1.10.287.130">
    <property type="match status" value="1"/>
</dbReference>
<feature type="domain" description="HAMP" evidence="26">
    <location>
        <begin position="141"/>
        <end position="192"/>
    </location>
</feature>
<evidence type="ECO:0000256" key="11">
    <source>
        <dbReference type="ARBA" id="ARBA00022777"/>
    </source>
</evidence>
<evidence type="ECO:0000256" key="10">
    <source>
        <dbReference type="ARBA" id="ARBA00022741"/>
    </source>
</evidence>
<comment type="catalytic activity">
    <reaction evidence="1">
        <text>ATP + protein L-histidine = ADP + protein N-phospho-L-histidine.</text>
        <dbReference type="EC" id="2.7.13.3"/>
    </reaction>
</comment>
<keyword evidence="18" id="KW-0346">Stress response</keyword>
<dbReference type="InterPro" id="IPR050980">
    <property type="entry name" value="2C_sensor_his_kinase"/>
</dbReference>
<keyword evidence="17" id="KW-0902">Two-component regulatory system</keyword>
<keyword evidence="8" id="KW-0808">Transferase</keyword>
<dbReference type="InterPro" id="IPR036890">
    <property type="entry name" value="HATPase_C_sf"/>
</dbReference>
<evidence type="ECO:0000256" key="14">
    <source>
        <dbReference type="ARBA" id="ARBA00022842"/>
    </source>
</evidence>
<evidence type="ECO:0000256" key="1">
    <source>
        <dbReference type="ARBA" id="ARBA00000085"/>
    </source>
</evidence>
<dbReference type="SUPFAM" id="SSF55874">
    <property type="entry name" value="ATPase domain of HSP90 chaperone/DNA topoisomerase II/histidine kinase"/>
    <property type="match status" value="1"/>
</dbReference>
<dbReference type="Pfam" id="PF02518">
    <property type="entry name" value="HATPase_c"/>
    <property type="match status" value="1"/>
</dbReference>
<evidence type="ECO:0000256" key="18">
    <source>
        <dbReference type="ARBA" id="ARBA00023016"/>
    </source>
</evidence>
<dbReference type="InterPro" id="IPR005467">
    <property type="entry name" value="His_kinase_dom"/>
</dbReference>
<evidence type="ECO:0000313" key="28">
    <source>
        <dbReference type="Proteomes" id="UP001500711"/>
    </source>
</evidence>
<reference evidence="28" key="1">
    <citation type="journal article" date="2019" name="Int. J. Syst. Evol. Microbiol.">
        <title>The Global Catalogue of Microorganisms (GCM) 10K type strain sequencing project: providing services to taxonomists for standard genome sequencing and annotation.</title>
        <authorList>
            <consortium name="The Broad Institute Genomics Platform"/>
            <consortium name="The Broad Institute Genome Sequencing Center for Infectious Disease"/>
            <person name="Wu L."/>
            <person name="Ma J."/>
        </authorList>
    </citation>
    <scope>NUCLEOTIDE SEQUENCE [LARGE SCALE GENOMIC DNA]</scope>
    <source>
        <strain evidence="28">JCM 17494</strain>
    </source>
</reference>
<dbReference type="SUPFAM" id="SSF47384">
    <property type="entry name" value="Homodimeric domain of signal transducing histidine kinase"/>
    <property type="match status" value="1"/>
</dbReference>
<protein>
    <recommendedName>
        <fullName evidence="21">Signal transduction histidine-protein kinase/phosphatase MprB</fullName>
        <ecNumber evidence="5">2.7.13.3</ecNumber>
    </recommendedName>
    <alternativeName>
        <fullName evidence="22">Mycobacterial persistence regulator B</fullName>
    </alternativeName>
</protein>
<accession>A0ABP7CH88</accession>
<name>A0ABP7CH88_9PSEU</name>
<feature type="signal peptide" evidence="24">
    <location>
        <begin position="1"/>
        <end position="18"/>
    </location>
</feature>
<dbReference type="RefSeq" id="WP_346137141.1">
    <property type="nucleotide sequence ID" value="NZ_BAABBE010000065.1"/>
</dbReference>
<keyword evidence="23" id="KW-0472">Membrane</keyword>
<evidence type="ECO:0000256" key="12">
    <source>
        <dbReference type="ARBA" id="ARBA00022801"/>
    </source>
</evidence>
<keyword evidence="11 27" id="KW-0418">Kinase</keyword>
<keyword evidence="16 23" id="KW-1133">Transmembrane helix</keyword>
<evidence type="ECO:0000256" key="19">
    <source>
        <dbReference type="ARBA" id="ARBA00023026"/>
    </source>
</evidence>
<evidence type="ECO:0000256" key="3">
    <source>
        <dbReference type="ARBA" id="ARBA00001946"/>
    </source>
</evidence>
<dbReference type="InterPro" id="IPR003660">
    <property type="entry name" value="HAMP_dom"/>
</dbReference>
<organism evidence="27 28">
    <name type="scientific">Lentzea roselyniae</name>
    <dbReference type="NCBI Taxonomy" id="531940"/>
    <lineage>
        <taxon>Bacteria</taxon>
        <taxon>Bacillati</taxon>
        <taxon>Actinomycetota</taxon>
        <taxon>Actinomycetes</taxon>
        <taxon>Pseudonocardiales</taxon>
        <taxon>Pseudonocardiaceae</taxon>
        <taxon>Lentzea</taxon>
    </lineage>
</organism>